<comment type="caution">
    <text evidence="7">The sequence shown here is derived from an EMBL/GenBank/DDBJ whole genome shotgun (WGS) entry which is preliminary data.</text>
</comment>
<dbReference type="NCBIfam" id="TIGR00848">
    <property type="entry name" value="fruA"/>
    <property type="match status" value="1"/>
</dbReference>
<dbReference type="Pfam" id="PF00359">
    <property type="entry name" value="PTS_EIIA_2"/>
    <property type="match status" value="1"/>
</dbReference>
<keyword evidence="3" id="KW-0762">Sugar transport</keyword>
<evidence type="ECO:0000256" key="1">
    <source>
        <dbReference type="ARBA" id="ARBA00022448"/>
    </source>
</evidence>
<dbReference type="GO" id="GO:0030295">
    <property type="term" value="F:protein kinase activator activity"/>
    <property type="evidence" value="ECO:0007669"/>
    <property type="project" value="TreeGrafter"/>
</dbReference>
<evidence type="ECO:0000256" key="5">
    <source>
        <dbReference type="ARBA" id="ARBA00022683"/>
    </source>
</evidence>
<keyword evidence="8" id="KW-1185">Reference proteome</keyword>
<dbReference type="RefSeq" id="WP_152270889.1">
    <property type="nucleotide sequence ID" value="NZ_VTFX01000001.1"/>
</dbReference>
<dbReference type="InterPro" id="IPR004715">
    <property type="entry name" value="PTS_IIA_fruc"/>
</dbReference>
<dbReference type="SUPFAM" id="SSF55804">
    <property type="entry name" value="Phoshotransferase/anion transport protein"/>
    <property type="match status" value="1"/>
</dbReference>
<dbReference type="GO" id="GO:0009401">
    <property type="term" value="P:phosphoenolpyruvate-dependent sugar phosphotransferase system"/>
    <property type="evidence" value="ECO:0007669"/>
    <property type="project" value="UniProtKB-KW"/>
</dbReference>
<keyword evidence="1" id="KW-0813">Transport</keyword>
<sequence length="153" mass="15776">MSSILAPENVTLNASASTQAEVFSLIAAKAVELGIAADAATVVAGLESREKQGTTGLMDGIAIPHAKSPGITSPALVIVRLRESVEWESLDEQPIIMAISLLIPEGEAGTTHLSLLSQVARTLMKPGVRAELLAAESPDAVIGLLSQHVMSGS</sequence>
<dbReference type="InterPro" id="IPR016152">
    <property type="entry name" value="PTrfase/Anion_transptr"/>
</dbReference>
<dbReference type="PANTHER" id="PTHR47738">
    <property type="entry name" value="PTS SYSTEM FRUCTOSE-LIKE EIIA COMPONENT-RELATED"/>
    <property type="match status" value="1"/>
</dbReference>
<evidence type="ECO:0000259" key="6">
    <source>
        <dbReference type="PROSITE" id="PS51094"/>
    </source>
</evidence>
<organism evidence="7 8">
    <name type="scientific">Arthrobacter yangruifuii</name>
    <dbReference type="NCBI Taxonomy" id="2606616"/>
    <lineage>
        <taxon>Bacteria</taxon>
        <taxon>Bacillati</taxon>
        <taxon>Actinomycetota</taxon>
        <taxon>Actinomycetes</taxon>
        <taxon>Micrococcales</taxon>
        <taxon>Micrococcaceae</taxon>
        <taxon>Arthrobacter</taxon>
    </lineage>
</organism>
<reference evidence="7 8" key="1">
    <citation type="submission" date="2019-08" db="EMBL/GenBank/DDBJ databases">
        <title>Arthrobacter sp. nov., isolated from plateau pika and Tibetan wild ass.</title>
        <authorList>
            <person name="Ge Y."/>
        </authorList>
    </citation>
    <scope>NUCLEOTIDE SEQUENCE [LARGE SCALE GENOMIC DNA]</scope>
    <source>
        <strain evidence="7 8">785</strain>
    </source>
</reference>
<keyword evidence="2" id="KW-0597">Phosphoprotein</keyword>
<dbReference type="GO" id="GO:0008982">
    <property type="term" value="F:protein-N(PI)-phosphohistidine-sugar phosphotransferase activity"/>
    <property type="evidence" value="ECO:0007669"/>
    <property type="project" value="InterPro"/>
</dbReference>
<dbReference type="GO" id="GO:0016020">
    <property type="term" value="C:membrane"/>
    <property type="evidence" value="ECO:0007669"/>
    <property type="project" value="InterPro"/>
</dbReference>
<dbReference type="Gene3D" id="3.40.930.10">
    <property type="entry name" value="Mannitol-specific EII, Chain A"/>
    <property type="match status" value="1"/>
</dbReference>
<dbReference type="InterPro" id="IPR051541">
    <property type="entry name" value="PTS_SugarTrans_NitroReg"/>
</dbReference>
<dbReference type="EMBL" id="VTFX01000001">
    <property type="protein sequence ID" value="KAD4059585.1"/>
    <property type="molecule type" value="Genomic_DNA"/>
</dbReference>
<dbReference type="PANTHER" id="PTHR47738:SF1">
    <property type="entry name" value="NITROGEN REGULATORY PROTEIN"/>
    <property type="match status" value="1"/>
</dbReference>
<dbReference type="AlphaFoldDB" id="A0A5N6MQZ2"/>
<dbReference type="Proteomes" id="UP000326852">
    <property type="component" value="Unassembled WGS sequence"/>
</dbReference>
<evidence type="ECO:0000313" key="7">
    <source>
        <dbReference type="EMBL" id="KAD4059585.1"/>
    </source>
</evidence>
<evidence type="ECO:0000256" key="2">
    <source>
        <dbReference type="ARBA" id="ARBA00022553"/>
    </source>
</evidence>
<dbReference type="PROSITE" id="PS51094">
    <property type="entry name" value="PTS_EIIA_TYPE_2"/>
    <property type="match status" value="1"/>
</dbReference>
<keyword evidence="5" id="KW-0598">Phosphotransferase system</keyword>
<gene>
    <name evidence="7" type="ORF">GD627_00240</name>
</gene>
<proteinExistence type="predicted"/>
<keyword evidence="4" id="KW-0808">Transferase</keyword>
<name>A0A5N6MQZ2_9MICC</name>
<evidence type="ECO:0000313" key="8">
    <source>
        <dbReference type="Proteomes" id="UP000326852"/>
    </source>
</evidence>
<evidence type="ECO:0000256" key="4">
    <source>
        <dbReference type="ARBA" id="ARBA00022679"/>
    </source>
</evidence>
<feature type="domain" description="PTS EIIA type-2" evidence="6">
    <location>
        <begin position="3"/>
        <end position="148"/>
    </location>
</feature>
<accession>A0A5N6MQZ2</accession>
<dbReference type="InterPro" id="IPR002178">
    <property type="entry name" value="PTS_EIIA_type-2_dom"/>
</dbReference>
<protein>
    <submittedName>
        <fullName evidence="7">PTS fructose transporter subunit IIA</fullName>
    </submittedName>
</protein>
<evidence type="ECO:0000256" key="3">
    <source>
        <dbReference type="ARBA" id="ARBA00022597"/>
    </source>
</evidence>
<dbReference type="CDD" id="cd00211">
    <property type="entry name" value="PTS_IIA_fru"/>
    <property type="match status" value="1"/>
</dbReference>